<dbReference type="STRING" id="314260.PB2503_12509"/>
<dbReference type="Pfam" id="PF11843">
    <property type="entry name" value="DUF3363"/>
    <property type="match status" value="1"/>
</dbReference>
<reference evidence="2 3" key="2">
    <citation type="journal article" date="2011" name="J. Bacteriol.">
        <title>Complete genome sequence of strain HTCC2503T of Parvularcula bermudensis, the type species of the order "Parvularculales" in the class Alphaproteobacteria.</title>
        <authorList>
            <person name="Oh H.M."/>
            <person name="Kang I."/>
            <person name="Vergin K.L."/>
            <person name="Kang D."/>
            <person name="Rhee K.H."/>
            <person name="Giovannoni S.J."/>
            <person name="Cho J.C."/>
        </authorList>
    </citation>
    <scope>NUCLEOTIDE SEQUENCE [LARGE SCALE GENOMIC DNA]</scope>
    <source>
        <strain evidence="3">ATCC BAA-594 / HTCC2503 / KCTC 12087</strain>
    </source>
</reference>
<evidence type="ECO:0000313" key="2">
    <source>
        <dbReference type="EMBL" id="ADM10542.1"/>
    </source>
</evidence>
<feature type="domain" description="MobA/VirD2-like nuclease" evidence="1">
    <location>
        <begin position="117"/>
        <end position="216"/>
    </location>
</feature>
<sequence length="645" mass="72352">MSDDFDFVPRLGKIRSKGKAKTQLKRLKRVVAKGRLGSRGRKGLPPGAVRHAGRGKVQAALARHWSSQQARRVIVKVHIARASPTGVAGFAKHVAYIRRDGAGREGERGKLYDRSVDEADAKAFNNRADEDRRQFRLIVSPEDADQMKDLTRFTREFISQVEKDLGRRLDWVAANHHDTGQPHVHIVIRGGNTRNGELLIDRKYITRGFRARAQELVTRELGQRRLREMAAARSNEAEREALTAIDHDIAARLSDGRYTPESERGGLSRFDGALVNRRLRFLRTLDLARRREDGRWTLKEGWQETLRALGRRGDIVRSLANLEGRKIDASRLHALPRDLNSGGEVLGQLAATLPGDELRNGTTALIEGLDGRVWSIEMTEQEAAQLPKPGGIVSVGRKAVEPKPADITIAAIAERNGGVYSDELHEATDPSSSPAFRLAHKRRLEALRRLGVVDRNVHGTWAVPSNFEERALQAEATKHGLAIDVRSWLPVEALAERHAETWLDQIDTDVLDGATGPFADELRKLLSIRKVWLRTEGYTLDQTGQPTAEDAERLKRTEFEKAMKTEGARMELSFAYPESWSEFSGTYSQHVELAQGRFAVITGRDRYTLVPASHRNAVWLGREVTLNRTGNSFQWQIGKSRSVSR</sequence>
<dbReference type="HOGENOM" id="CLU_027492_1_0_5"/>
<dbReference type="eggNOG" id="COG3843">
    <property type="taxonomic scope" value="Bacteria"/>
</dbReference>
<proteinExistence type="predicted"/>
<reference evidence="3" key="1">
    <citation type="submission" date="2010-08" db="EMBL/GenBank/DDBJ databases">
        <title>Genome sequence of Parvularcula bermudensis HTCC2503.</title>
        <authorList>
            <person name="Kang D.-M."/>
            <person name="Oh H.-M."/>
            <person name="Cho J.-C."/>
        </authorList>
    </citation>
    <scope>NUCLEOTIDE SEQUENCE [LARGE SCALE GENOMIC DNA]</scope>
    <source>
        <strain evidence="3">ATCC BAA-594 / HTCC2503 / KCTC 12087</strain>
    </source>
</reference>
<name>E0TFI2_PARBH</name>
<protein>
    <recommendedName>
        <fullName evidence="1">MobA/VirD2-like nuclease domain-containing protein</fullName>
    </recommendedName>
</protein>
<dbReference type="RefSeq" id="WP_013301516.1">
    <property type="nucleotide sequence ID" value="NC_014414.1"/>
</dbReference>
<keyword evidence="3" id="KW-1185">Reference proteome</keyword>
<dbReference type="KEGG" id="pbr:PB2503_12509"/>
<dbReference type="Proteomes" id="UP000001302">
    <property type="component" value="Chromosome"/>
</dbReference>
<dbReference type="AlphaFoldDB" id="E0TFI2"/>
<dbReference type="Pfam" id="PF03432">
    <property type="entry name" value="Relaxase"/>
    <property type="match status" value="1"/>
</dbReference>
<dbReference type="InterPro" id="IPR005094">
    <property type="entry name" value="Endonuclease_MobA/VirD2"/>
</dbReference>
<evidence type="ECO:0000259" key="1">
    <source>
        <dbReference type="Pfam" id="PF03432"/>
    </source>
</evidence>
<dbReference type="InterPro" id="IPR021795">
    <property type="entry name" value="DUF3363"/>
</dbReference>
<evidence type="ECO:0000313" key="3">
    <source>
        <dbReference type="Proteomes" id="UP000001302"/>
    </source>
</evidence>
<gene>
    <name evidence="2" type="ordered locus">PB2503_12509</name>
</gene>
<organism evidence="2 3">
    <name type="scientific">Parvularcula bermudensis (strain ATCC BAA-594 / HTCC2503 / KCTC 12087)</name>
    <dbReference type="NCBI Taxonomy" id="314260"/>
    <lineage>
        <taxon>Bacteria</taxon>
        <taxon>Pseudomonadati</taxon>
        <taxon>Pseudomonadota</taxon>
        <taxon>Alphaproteobacteria</taxon>
        <taxon>Parvularculales</taxon>
        <taxon>Parvularculaceae</taxon>
        <taxon>Parvularcula</taxon>
    </lineage>
</organism>
<dbReference type="EMBL" id="CP002156">
    <property type="protein sequence ID" value="ADM10542.1"/>
    <property type="molecule type" value="Genomic_DNA"/>
</dbReference>
<accession>E0TFI2</accession>
<dbReference type="OrthoDB" id="9809969at2"/>